<dbReference type="PROSITE" id="PS50089">
    <property type="entry name" value="ZF_RING_2"/>
    <property type="match status" value="1"/>
</dbReference>
<feature type="region of interest" description="Disordered" evidence="6">
    <location>
        <begin position="292"/>
        <end position="314"/>
    </location>
</feature>
<accession>A0AAW1PL41</accession>
<dbReference type="GO" id="GO:0030544">
    <property type="term" value="F:Hsp70 protein binding"/>
    <property type="evidence" value="ECO:0007669"/>
    <property type="project" value="TreeGrafter"/>
</dbReference>
<evidence type="ECO:0000256" key="4">
    <source>
        <dbReference type="PROSITE-ProRule" id="PRU00175"/>
    </source>
</evidence>
<protein>
    <recommendedName>
        <fullName evidence="7">RING-type domain-containing protein</fullName>
    </recommendedName>
</protein>
<feature type="domain" description="RING-type" evidence="7">
    <location>
        <begin position="4566"/>
        <end position="4602"/>
    </location>
</feature>
<feature type="region of interest" description="Disordered" evidence="6">
    <location>
        <begin position="4451"/>
        <end position="4496"/>
    </location>
</feature>
<evidence type="ECO:0000313" key="8">
    <source>
        <dbReference type="EMBL" id="KAK9808692.1"/>
    </source>
</evidence>
<keyword evidence="2 4" id="KW-0863">Zinc-finger</keyword>
<keyword evidence="5" id="KW-0175">Coiled coil</keyword>
<feature type="compositionally biased region" description="Low complexity" evidence="6">
    <location>
        <begin position="2284"/>
        <end position="2300"/>
    </location>
</feature>
<dbReference type="PANTHER" id="PTHR15600:SF42">
    <property type="entry name" value="SACSIN"/>
    <property type="match status" value="1"/>
</dbReference>
<feature type="compositionally biased region" description="Low complexity" evidence="6">
    <location>
        <begin position="4467"/>
        <end position="4482"/>
    </location>
</feature>
<keyword evidence="1" id="KW-0479">Metal-binding</keyword>
<feature type="region of interest" description="Disordered" evidence="6">
    <location>
        <begin position="2555"/>
        <end position="2584"/>
    </location>
</feature>
<dbReference type="PANTHER" id="PTHR15600">
    <property type="entry name" value="SACSIN"/>
    <property type="match status" value="1"/>
</dbReference>
<organism evidence="8 9">
    <name type="scientific">[Myrmecia] bisecta</name>
    <dbReference type="NCBI Taxonomy" id="41462"/>
    <lineage>
        <taxon>Eukaryota</taxon>
        <taxon>Viridiplantae</taxon>
        <taxon>Chlorophyta</taxon>
        <taxon>core chlorophytes</taxon>
        <taxon>Trebouxiophyceae</taxon>
        <taxon>Trebouxiales</taxon>
        <taxon>Trebouxiaceae</taxon>
        <taxon>Myrmecia</taxon>
    </lineage>
</organism>
<dbReference type="Pfam" id="PF13920">
    <property type="entry name" value="zf-C3HC4_3"/>
    <property type="match status" value="1"/>
</dbReference>
<dbReference type="InterPro" id="IPR017907">
    <property type="entry name" value="Znf_RING_CS"/>
</dbReference>
<feature type="coiled-coil region" evidence="5">
    <location>
        <begin position="4522"/>
        <end position="4563"/>
    </location>
</feature>
<evidence type="ECO:0000313" key="9">
    <source>
        <dbReference type="Proteomes" id="UP001489004"/>
    </source>
</evidence>
<evidence type="ECO:0000259" key="7">
    <source>
        <dbReference type="PROSITE" id="PS50089"/>
    </source>
</evidence>
<feature type="compositionally biased region" description="Pro residues" evidence="6">
    <location>
        <begin position="2301"/>
        <end position="2325"/>
    </location>
</feature>
<dbReference type="GO" id="GO:0008270">
    <property type="term" value="F:zinc ion binding"/>
    <property type="evidence" value="ECO:0007669"/>
    <property type="project" value="UniProtKB-KW"/>
</dbReference>
<evidence type="ECO:0000256" key="3">
    <source>
        <dbReference type="ARBA" id="ARBA00022833"/>
    </source>
</evidence>
<proteinExistence type="predicted"/>
<sequence>MDLWQDFGQKVDLTASIRQILLSYPEGTAVLKELIQNADDAGASTVKFCLDFRRHGTGSLAYEKLAQFQGPSLLVFNDGVFSEADFASISRVGDSVKREQTGKTGRFGIGFNSCYHLCDLPSFVSGRHLALFDPHCDYLPAVSATNPGKKIDFVANPVLEAYPDQFAPFCAFGCDMRQPFPATLFRFPLRTSELAAHSRISKQAYDTHKVQALLASLQHEAMDIMLFLKTVQRLEIHEWRPGQAEPTRLYSCHLANTMPQLQLERSMFVRAAQASKAAVAARAAAASMLSMHSPAPAPSSIPSEPPDASPATSIADGIHASSKQELPAAESSAALTDFTKPLVMFSIHEATFEGRVDGSGAAAQRTFLIAQALGGGAAAEMAAQASAQFRVALTPWGAVAAPLDLDTDTGQTRAFTGSAFCFLPLPVQTGLPVHVNSFFELSSNRRDIWYGSDMAGAGQLRSDWNVCLLNEVVAPTYAKLLTAAAQKLGPCPAFFRLWPADVGGLREPWRGAARRVLEEVAALPVVFTAADGGQWLRPAKAVYTEAATVRQLELEAALLALNLPLAQLPTAVAAALLRYTIPQPQLLSPGLARDWIRSCAPQVCNLHQRHPQQITPLLQYCLADLGVSHGSSDTREAGRGTAADGLVAELSGLPLLPLCDGSLGSFAVGPAEAAAAEAAVLFVPTALERLLLQGAWHLLVDVAAFPEALIDSLQALARHAATNLRLVTATELADRLLPLLLPPRWRGQAEALQGFSRLDAFASWPIVPVHGGLLTALRPLSDSVAVWVGDTWPASLAAVLHKLGCRLVDNAPDLRHPALSQHVHSADGLGILAALRNSLAGVPQERWPGLLAEGEVQAPERRQLRRFLLQKQWYEHLPGPDGDRSNPQPRATSAVPPADELLVTLKGLPVFECHRGPAVGEAPGFASLLERRYLAPAGVQEEVLDGKFLVVDGEAERQTLTAVLGVQQLARVEYYRDHILPRIGQLAPPLRDTVMLDLLHQLSSLLDEDASFAAALRSMCFVPARSGQLQAPETLYDPRNPELVELLDPETSFPEGAFATDAVLGSLQLLGMRSAVDTATLLQSARYVDSLRVTDEQAAFDRAKMLLEYLKVEAGRLLGDARHISIVNGKGEAAHFWAALGQICWCPVICEPPAACLPWPAVSERLVPPRCARPSSDMWLVSGTLRVLDGECSEGPLAVGLGWTQKPPASVVAAQLKQVGAMHRGGADTATRQALAAAVPQIYTALAALDAHGMELCRAVLEGAACVWVGACFATVEQVAISGPLNLAPWLYVLPGELAPFRDLLLQLGVPHHFSPRQYVSVLHGMREAAADTPLTAAQLEQALSVVQALADMSPDASHLFAPDSRSVLAPVSDLVFNDAPWTSLQDVRFVHPKISHEVAERVGVGSLRRRMLAQSADFMQLGLHSAQAFGQSEALTTRLKHIIDAYADGPGIIMELIQNADDAGATEVALLLDDQTYACNSIISPQMAAWQGPALCVYNDAVFSPADFSAISRIGQDSKLDKPAATGRFGLGWNAVYHLTDVPSFVSGDYLVAFDPHARYLPGISPAQPGLKIAFQRANLLAQFPDSFSPYLQFGCTLHETFQGTLFRFPLRSEATASTSDIKAAPYSPRDVLALFEAFRGEAGKALLFLKSVTRVAVHVRRAGQARPKLLFRASLSTAEGGEAPQAAICRFVGGPGGKVQKDAFYQRLKATLPASLPSSCSLVTVALQDSSGRSDEERWLVCNAMGGGRARELAIRQPKDSRGLLPWPGQAFCFLPLPVRTGLPVHVNGYFELSSNRRDIWYGSDMAGGGKARSDWNVALLEDALAPALANMLVKVAQVLGPTPAYYRLWPTGHVAEPWAFLVQRLYGQASSLPVAWTDACGGRWLPVQDAFFPDAACRQSAPLTAALVTLGVNLVSRALPEPVARNFLAMTPGAQEVTPAAVRRHLLQHKQQLGRQQGSQAAQAAGLLQYCLSGIDCEDAGSVVQLARLPLAVMASAELRTFTAGTSEPMYVVAKEDLQLLHRNADCLIAWDTSTPLGSSLARVAKTGALNLRLLTAEALAATFLPRILPARWRGISTVQWTADDGQQPTVKTMQALWTRLAAFEDLSPLQQWPLLPVKGGRLCRLSRAAQVVQEGSWAEAVGTALAKLGCHVLDAGMLPDRVQHTQLLKYVHPSSGAGILAAIGAAAESDDVGAHAMQLAERADLTAAERQQLRTLLLQGRWFGSSEASCIQSAQLAVLKALPIFESAYRPGGDNGDDIQPFALAEHNHAASESDEEADSASTDSSSDSDAANSPGAAPPEPPAASLPDLSPTPPTVPPPTRMRKPQQRAALFVDLQGPRYLAPEGVHPGVLTAEFLRPGSASEAQLLVGHLGVQQLSAVDFLLQHVFPRVGSLPASPRDDLMLDLVRDLHAAEPAVVAALKQVAFVPTSGGKLLAPQQLYDPAIPALRALLDADACFPAEAFASDVQVLAGLRMLGLRSSIGAEALLQAARSLEGRSLADGQAEERGRALLAHLDALAGEAEDAATCAIWAPLSTIAWCPVLSEAPHPGMPWPSTANVRDNSPPDRSKAQHSTGFAAPSTVRPASDAWLVSATLRILDGTCSAALAERLGWAKPLPSAALVAQLVELGKRHEVVDDAELQETLASTAAELYRQLADRITGTDAEIILPALRHSACVWVDRGFAPASITALSSPVDYRPYLFTVPETLTPFRDMLLTIGVPEEFRAAHCVHGLRRIHEAHEGVALTPDQLLMACLLAKNLAILKEQGSAPPGVIHLPDQAGVMEAAAHLYFNDADWLMEESNRLVHPDVDQLTAEGLGVQSLRYHHQVDTQMTQNMRAKPAAELKAALEQQPAGMLSALWDLLEVADAAGADAIDIVMDMRTHPSQSLLQPALAAFQGPALCVSIRGVALSVAELFALQCPPVPYILRNRRCSFGSGLLNSYQFCDLPSMVSGEYLLLFDSLGSHVGASSTSSRAEPMVKQYRHLNSDLPARFGDQFAVWDFAGVDIAQQRGTLARFPLRTAQQANTSSIHKVAWTPAQMQQAVEEFAGGVGGVLLFLRGLRSVRLISWPAEGTPPHVLHEVTASPHLPDARVPFDEREWRRTTFSLASILNSKAYAGVRKALSFTVNSRTGNGDIQRDSWLVSAVSGVDSSSPSKASSTAAAATAVHRHPTAPFLLFGNFVVDRSQGRRIYGLSSEAWSEERVDQAGEAASPPATPAAAHMQRLQLQMREREREAAALNAQFNQELLFSCGTAAWLDAFELLRDRLVAAHRPCAPLYELIPDMPQGGEQSLMTAFHQQICRELAKRQCWQLRNGRMVYLRDGCFLQAAVDDLGTAALDFIQREFPLFKVPWRVKVALEAAGVAGTRDITPAVVRAMLKQYVGRAEVRGGRLHLRPAEAAELLHFCCGDLWAVGELPQEDRTGHPPDSAGTAVGSLSAEMVASINQVLPRGVDVDTLISSMRDALGLGHYIEALVRDCVGLPVPVASGMIAALGHKKLLFWSANCTVEPPSLMDSFADSFLHPQVVRLLRDTFSDPLVSRLLKVQCYGLADVAEHLRLMLPTEWRTAGGQAGFLVPWRYGQAGGPRPQWLQRVWDLLVQIHADGPSLGDAAPSPEVAAAVPADQHWAALDAFALLPCTNGSVIRVSKRAMVFTPPEPAPAPAPTGPVLTAVAGMHRELPDTVKASMLVYDAAFLALYAKVGIPVLKEPDLLLRVLLPNHSILSAALQNASLQYIARNWGALENNAPLVGGLAAAAFIPSGTGELRRPSQLYDPSNKLLARVFRGQDVFPTGMFAHASWLKVLRKSGLHSSIDRDVFLACARRVEARYAALPSMPSMQDAAETASIRREVLDTAAELAAFFKANVASMHSVQFAAAVREIVFVPALKGLPGHPDSQRVLIKFSAAALRKDWALVWTVRGTLEEAHAPPQMFGNLLLLRSPPLLDTVCKHLHKVGQNHGEEVLSSWPSQAGTPKAACKAILVHLAAQGLSDEQCGRLREAAFVPVANCTRLVAPAGLFARLRDDLAPFAYQVPTALASHMEILKKLGARDMPTAGDLLSILQGVRGHFGPSALNINDCRAVMRLLQYITSHQAASLAVPIQRALQHGHISVPARTCHLVNAVTCVHAASAPSRLLDRVDPSKVTFVHPQLPLAVCTFLGIPALEGVVEEVLDAAFQPQYVEEIQGLSCGAVRQLLGSGQFARAVHAVVLEYARDLPSLKAITLKTIMQQLHIAAEGLRFVQSCATRIVLRSSRADVTRSDASMRVDEYMYTPPGGKPLLFVAEPPPDIPVKFVLARAIKRCLGNRVPISVRDLLDCTEASLPHLQRLLVAGPGVAEDEALSAHGQLGSAVLGTDLALMTIKPLRSYITGDLVGYRGALDPQAAAAAAARARAQDGSGGAGGIQAPLLYGRVTADARPPPGAPAYRVNVETAPGQFRDILSSQLYCFRSQPQPAGEGADASSTEGSPRSAAAPASSSTATRPPGPSGPKGPSSAADVSLEDRMAALREMLSAAELPLDLDRAKLIEELQALRDERAALSRDLGNTQQELHQLKEEAETEAGQSQCRVCLTRKMDAVIIPCGHALCGECAGALRNGKCPMCRATGTVHRLFL</sequence>
<keyword evidence="3" id="KW-0862">Zinc</keyword>
<dbReference type="SUPFAM" id="SSF57850">
    <property type="entry name" value="RING/U-box"/>
    <property type="match status" value="1"/>
</dbReference>
<evidence type="ECO:0000256" key="2">
    <source>
        <dbReference type="ARBA" id="ARBA00022771"/>
    </source>
</evidence>
<dbReference type="InterPro" id="IPR052972">
    <property type="entry name" value="Sacsin_chaperone_reg"/>
</dbReference>
<dbReference type="InterPro" id="IPR036890">
    <property type="entry name" value="HATPase_C_sf"/>
</dbReference>
<gene>
    <name evidence="8" type="ORF">WJX72_002029</name>
</gene>
<dbReference type="SMART" id="SM00184">
    <property type="entry name" value="RING"/>
    <property type="match status" value="1"/>
</dbReference>
<dbReference type="NCBIfam" id="NF047352">
    <property type="entry name" value="P_loop_sacsin"/>
    <property type="match status" value="2"/>
</dbReference>
<dbReference type="EMBL" id="JALJOR010000011">
    <property type="protein sequence ID" value="KAK9808692.1"/>
    <property type="molecule type" value="Genomic_DNA"/>
</dbReference>
<dbReference type="Pfam" id="PF25794">
    <property type="entry name" value="SACS"/>
    <property type="match status" value="3"/>
</dbReference>
<comment type="caution">
    <text evidence="8">The sequence shown here is derived from an EMBL/GenBank/DDBJ whole genome shotgun (WGS) entry which is preliminary data.</text>
</comment>
<name>A0AAW1PL41_9CHLO</name>
<keyword evidence="9" id="KW-1185">Reference proteome</keyword>
<dbReference type="SUPFAM" id="SSF55874">
    <property type="entry name" value="ATPase domain of HSP90 chaperone/DNA topoisomerase II/histidine kinase"/>
    <property type="match status" value="2"/>
</dbReference>
<evidence type="ECO:0000256" key="6">
    <source>
        <dbReference type="SAM" id="MobiDB-lite"/>
    </source>
</evidence>
<feature type="region of interest" description="Disordered" evidence="6">
    <location>
        <begin position="2272"/>
        <end position="2330"/>
    </location>
</feature>
<evidence type="ECO:0000256" key="5">
    <source>
        <dbReference type="SAM" id="Coils"/>
    </source>
</evidence>
<dbReference type="CDD" id="cd16649">
    <property type="entry name" value="mRING-HC-C3HC5_CGRF1-like"/>
    <property type="match status" value="1"/>
</dbReference>
<dbReference type="Proteomes" id="UP001489004">
    <property type="component" value="Unassembled WGS sequence"/>
</dbReference>
<dbReference type="InterPro" id="IPR013083">
    <property type="entry name" value="Znf_RING/FYVE/PHD"/>
</dbReference>
<dbReference type="PROSITE" id="PS00518">
    <property type="entry name" value="ZF_RING_1"/>
    <property type="match status" value="1"/>
</dbReference>
<dbReference type="InterPro" id="IPR058210">
    <property type="entry name" value="SACS/Nov_dom"/>
</dbReference>
<dbReference type="InterPro" id="IPR001841">
    <property type="entry name" value="Znf_RING"/>
</dbReference>
<reference evidence="8 9" key="1">
    <citation type="journal article" date="2024" name="Nat. Commun.">
        <title>Phylogenomics reveals the evolutionary origins of lichenization in chlorophyte algae.</title>
        <authorList>
            <person name="Puginier C."/>
            <person name="Libourel C."/>
            <person name="Otte J."/>
            <person name="Skaloud P."/>
            <person name="Haon M."/>
            <person name="Grisel S."/>
            <person name="Petersen M."/>
            <person name="Berrin J.G."/>
            <person name="Delaux P.M."/>
            <person name="Dal Grande F."/>
            <person name="Keller J."/>
        </authorList>
    </citation>
    <scope>NUCLEOTIDE SEQUENCE [LARGE SCALE GENOMIC DNA]</scope>
    <source>
        <strain evidence="8 9">SAG 2043</strain>
    </source>
</reference>
<feature type="compositionally biased region" description="Pro residues" evidence="6">
    <location>
        <begin position="295"/>
        <end position="308"/>
    </location>
</feature>
<evidence type="ECO:0000256" key="1">
    <source>
        <dbReference type="ARBA" id="ARBA00022723"/>
    </source>
</evidence>
<dbReference type="Gene3D" id="3.30.40.10">
    <property type="entry name" value="Zinc/RING finger domain, C3HC4 (zinc finger)"/>
    <property type="match status" value="1"/>
</dbReference>